<dbReference type="GO" id="GO:0003910">
    <property type="term" value="F:DNA ligase (ATP) activity"/>
    <property type="evidence" value="ECO:0007669"/>
    <property type="project" value="InterPro"/>
</dbReference>
<organism evidence="4 5">
    <name type="scientific">Paenibacillus sedimenti</name>
    <dbReference type="NCBI Taxonomy" id="2770274"/>
    <lineage>
        <taxon>Bacteria</taxon>
        <taxon>Bacillati</taxon>
        <taxon>Bacillota</taxon>
        <taxon>Bacilli</taxon>
        <taxon>Bacillales</taxon>
        <taxon>Paenibacillaceae</taxon>
        <taxon>Paenibacillus</taxon>
    </lineage>
</organism>
<evidence type="ECO:0000256" key="1">
    <source>
        <dbReference type="ARBA" id="ARBA00007572"/>
    </source>
</evidence>
<dbReference type="InterPro" id="IPR012310">
    <property type="entry name" value="DNA_ligase_ATP-dep_cent"/>
</dbReference>
<dbReference type="GO" id="GO:0006310">
    <property type="term" value="P:DNA recombination"/>
    <property type="evidence" value="ECO:0007669"/>
    <property type="project" value="InterPro"/>
</dbReference>
<dbReference type="GO" id="GO:0005524">
    <property type="term" value="F:ATP binding"/>
    <property type="evidence" value="ECO:0007669"/>
    <property type="project" value="InterPro"/>
</dbReference>
<dbReference type="PROSITE" id="PS50160">
    <property type="entry name" value="DNA_LIGASE_A3"/>
    <property type="match status" value="1"/>
</dbReference>
<dbReference type="Pfam" id="PF01068">
    <property type="entry name" value="DNA_ligase_A_M"/>
    <property type="match status" value="1"/>
</dbReference>
<dbReference type="SUPFAM" id="SSF56091">
    <property type="entry name" value="DNA ligase/mRNA capping enzyme, catalytic domain"/>
    <property type="match status" value="1"/>
</dbReference>
<dbReference type="GO" id="GO:0006281">
    <property type="term" value="P:DNA repair"/>
    <property type="evidence" value="ECO:0007669"/>
    <property type="project" value="InterPro"/>
</dbReference>
<reference evidence="4" key="1">
    <citation type="submission" date="2020-09" db="EMBL/GenBank/DDBJ databases">
        <title>Draft Genome Sequence of Paenibacillus sp. WST5.</title>
        <authorList>
            <person name="Bao Z."/>
        </authorList>
    </citation>
    <scope>NUCLEOTIDE SEQUENCE</scope>
    <source>
        <strain evidence="4">WST5</strain>
    </source>
</reference>
<dbReference type="PANTHER" id="PTHR45674:SF4">
    <property type="entry name" value="DNA LIGASE 1"/>
    <property type="match status" value="1"/>
</dbReference>
<comment type="caution">
    <text evidence="4">The sequence shown here is derived from an EMBL/GenBank/DDBJ whole genome shotgun (WGS) entry which is preliminary data.</text>
</comment>
<evidence type="ECO:0000313" key="5">
    <source>
        <dbReference type="Proteomes" id="UP000650466"/>
    </source>
</evidence>
<dbReference type="Proteomes" id="UP000650466">
    <property type="component" value="Unassembled WGS sequence"/>
</dbReference>
<dbReference type="EMBL" id="JACVVD010000003">
    <property type="protein sequence ID" value="MBD0380703.1"/>
    <property type="molecule type" value="Genomic_DNA"/>
</dbReference>
<comment type="similarity">
    <text evidence="1">Belongs to the ATP-dependent DNA ligase family.</text>
</comment>
<proteinExistence type="inferred from homology"/>
<dbReference type="PROSITE" id="PS00697">
    <property type="entry name" value="DNA_LIGASE_A1"/>
    <property type="match status" value="1"/>
</dbReference>
<keyword evidence="5" id="KW-1185">Reference proteome</keyword>
<gene>
    <name evidence="4" type="ORF">ICC18_11300</name>
</gene>
<dbReference type="Gene3D" id="3.30.470.30">
    <property type="entry name" value="DNA ligase/mRNA capping enzyme"/>
    <property type="match status" value="1"/>
</dbReference>
<feature type="domain" description="ATP-dependent DNA ligase family profile" evidence="3">
    <location>
        <begin position="88"/>
        <end position="178"/>
    </location>
</feature>
<dbReference type="AlphaFoldDB" id="A0A926KP37"/>
<evidence type="ECO:0000313" key="4">
    <source>
        <dbReference type="EMBL" id="MBD0380703.1"/>
    </source>
</evidence>
<name>A0A926KP37_9BACL</name>
<keyword evidence="2 4" id="KW-0436">Ligase</keyword>
<accession>A0A926KP37</accession>
<dbReference type="InterPro" id="IPR016059">
    <property type="entry name" value="DNA_ligase_ATP-dep_CS"/>
</dbReference>
<dbReference type="InterPro" id="IPR050191">
    <property type="entry name" value="ATP-dep_DNA_ligase"/>
</dbReference>
<dbReference type="PANTHER" id="PTHR45674">
    <property type="entry name" value="DNA LIGASE 1/3 FAMILY MEMBER"/>
    <property type="match status" value="1"/>
</dbReference>
<dbReference type="Gene3D" id="3.30.1490.70">
    <property type="match status" value="1"/>
</dbReference>
<evidence type="ECO:0000256" key="2">
    <source>
        <dbReference type="ARBA" id="ARBA00022598"/>
    </source>
</evidence>
<protein>
    <submittedName>
        <fullName evidence="4">DNA ligase</fullName>
    </submittedName>
</protein>
<sequence>MLVQNAKDNKPFNRKNDIVEQKLDGIRCLISKIDKLYIYSKHQQLITHKFPELHNCPFPEETIIDGELIVPDHQGNPDFEAMSARFFSTKDKTPVIFYAFDILRYKGIDVTSLPLLERKDLLEKAFVENENYKKVIIFEGRASDYFKQIQHQGLEGIVIKRADSKYAVSRRLKSWQKVINWIYADVYISGYRKEDFSLLASIDTANGIKMPVGVIEMGLTPEHKMAIHSVKNRLVYKENHHFAYMEPLLMARIKTRNWTRSGKLRSPVFMDFVI</sequence>
<evidence type="ECO:0000259" key="3">
    <source>
        <dbReference type="PROSITE" id="PS50160"/>
    </source>
</evidence>